<evidence type="ECO:0000313" key="5">
    <source>
        <dbReference type="Proteomes" id="UP000238949"/>
    </source>
</evidence>
<accession>A0A2S9VGP2</accession>
<dbReference type="GO" id="GO:0006351">
    <property type="term" value="P:DNA-templated transcription"/>
    <property type="evidence" value="ECO:0007669"/>
    <property type="project" value="TreeGrafter"/>
</dbReference>
<evidence type="ECO:0000256" key="2">
    <source>
        <dbReference type="ARBA" id="ARBA00074073"/>
    </source>
</evidence>
<name>A0A2S9VGP2_9ALTE</name>
<dbReference type="AlphaFoldDB" id="A0A2S9VGP2"/>
<organism evidence="4 5">
    <name type="scientific">Alteromonas alba</name>
    <dbReference type="NCBI Taxonomy" id="2079529"/>
    <lineage>
        <taxon>Bacteria</taxon>
        <taxon>Pseudomonadati</taxon>
        <taxon>Pseudomonadota</taxon>
        <taxon>Gammaproteobacteria</taxon>
        <taxon>Alteromonadales</taxon>
        <taxon>Alteromonadaceae</taxon>
        <taxon>Alteromonas/Salinimonas group</taxon>
        <taxon>Alteromonas</taxon>
    </lineage>
</organism>
<dbReference type="RefSeq" id="WP_105932860.1">
    <property type="nucleotide sequence ID" value="NZ_PVNP01000003.1"/>
</dbReference>
<comment type="similarity">
    <text evidence="1 3">Belongs to the BolA/IbaG family.</text>
</comment>
<dbReference type="PIRSF" id="PIRSF003113">
    <property type="entry name" value="BolA"/>
    <property type="match status" value="1"/>
</dbReference>
<dbReference type="OrthoDB" id="9801469at2"/>
<dbReference type="Pfam" id="PF01722">
    <property type="entry name" value="BolA"/>
    <property type="match status" value="1"/>
</dbReference>
<reference evidence="5" key="1">
    <citation type="journal article" date="2020" name="Int. J. Syst. Evol. Microbiol.">
        <title>Alteromonas alba sp. nov., a marine bacterium isolated from the seawater of the West Pacific Ocean.</title>
        <authorList>
            <person name="Sun C."/>
            <person name="Wu Y.-H."/>
            <person name="Xamxidin M."/>
            <person name="Cheng H."/>
            <person name="Xu X.-W."/>
        </authorList>
    </citation>
    <scope>NUCLEOTIDE SEQUENCE [LARGE SCALE GENOMIC DNA]</scope>
    <source>
        <strain evidence="5">190</strain>
    </source>
</reference>
<protein>
    <recommendedName>
        <fullName evidence="2">DNA-binding transcriptional regulator BolA</fullName>
    </recommendedName>
</protein>
<dbReference type="EMBL" id="PVNP01000003">
    <property type="protein sequence ID" value="PRO75642.1"/>
    <property type="molecule type" value="Genomic_DNA"/>
</dbReference>
<dbReference type="InterPro" id="IPR002634">
    <property type="entry name" value="BolA"/>
</dbReference>
<dbReference type="SUPFAM" id="SSF82657">
    <property type="entry name" value="BolA-like"/>
    <property type="match status" value="1"/>
</dbReference>
<dbReference type="GO" id="GO:0005829">
    <property type="term" value="C:cytosol"/>
    <property type="evidence" value="ECO:0007669"/>
    <property type="project" value="TreeGrafter"/>
</dbReference>
<comment type="caution">
    <text evidence="4">The sequence shown here is derived from an EMBL/GenBank/DDBJ whole genome shotgun (WGS) entry which is preliminary data.</text>
</comment>
<sequence length="105" mass="11566">MQVKPFIEQQLTDELAPQYLEVLDESYMHNVPDGAQSHFKVTVVSEAFEGLRLIARHRQVNALVAEALAGPVHALALHTYTPAEWQKRNQTSVDSPACLGGSKLG</sequence>
<keyword evidence="5" id="KW-1185">Reference proteome</keyword>
<evidence type="ECO:0000256" key="1">
    <source>
        <dbReference type="ARBA" id="ARBA00005578"/>
    </source>
</evidence>
<proteinExistence type="inferred from homology"/>
<dbReference type="GO" id="GO:1990229">
    <property type="term" value="C:iron-sulfur cluster assembly complex"/>
    <property type="evidence" value="ECO:0007669"/>
    <property type="project" value="UniProtKB-ARBA"/>
</dbReference>
<dbReference type="PANTHER" id="PTHR46229:SF2">
    <property type="entry name" value="BOLA-LIKE PROTEIN 1"/>
    <property type="match status" value="1"/>
</dbReference>
<dbReference type="InterPro" id="IPR036065">
    <property type="entry name" value="BolA-like_sf"/>
</dbReference>
<evidence type="ECO:0000256" key="3">
    <source>
        <dbReference type="RuleBase" id="RU003860"/>
    </source>
</evidence>
<evidence type="ECO:0000313" key="4">
    <source>
        <dbReference type="EMBL" id="PRO75642.1"/>
    </source>
</evidence>
<dbReference type="FunFam" id="3.30.300.90:FF:000001">
    <property type="entry name" value="Transcriptional regulator BolA"/>
    <property type="match status" value="1"/>
</dbReference>
<gene>
    <name evidence="4" type="ORF">C6Y40_00230</name>
</gene>
<dbReference type="PANTHER" id="PTHR46229">
    <property type="entry name" value="BOLA TRANSCRIPTION REGULATOR"/>
    <property type="match status" value="1"/>
</dbReference>
<dbReference type="Proteomes" id="UP000238949">
    <property type="component" value="Unassembled WGS sequence"/>
</dbReference>
<dbReference type="Gene3D" id="3.30.300.90">
    <property type="entry name" value="BolA-like"/>
    <property type="match status" value="1"/>
</dbReference>
<dbReference type="InterPro" id="IPR050961">
    <property type="entry name" value="BolA/IbaG_stress_morph_reg"/>
</dbReference>